<dbReference type="RefSeq" id="WP_068193431.1">
    <property type="nucleotide sequence ID" value="NZ_CP013909.1"/>
</dbReference>
<accession>A0A0U4C3Q6</accession>
<evidence type="ECO:0000256" key="1">
    <source>
        <dbReference type="SAM" id="SignalP"/>
    </source>
</evidence>
<dbReference type="AlphaFoldDB" id="A0A0U4C3Q6"/>
<dbReference type="OrthoDB" id="874266at2"/>
<reference evidence="2 3" key="1">
    <citation type="submission" date="2015-12" db="EMBL/GenBank/DDBJ databases">
        <authorList>
            <person name="Shamseldin A."/>
            <person name="Moawad H."/>
            <person name="Abd El-Rahim W.M."/>
            <person name="Sadowsky M.J."/>
        </authorList>
    </citation>
    <scope>NUCLEOTIDE SEQUENCE [LARGE SCALE GENOMIC DNA]</scope>
    <source>
        <strain evidence="2 3">DG5B</strain>
    </source>
</reference>
<feature type="signal peptide" evidence="1">
    <location>
        <begin position="1"/>
        <end position="17"/>
    </location>
</feature>
<feature type="chain" id="PRO_5006847517" evidence="1">
    <location>
        <begin position="18"/>
        <end position="199"/>
    </location>
</feature>
<evidence type="ECO:0000313" key="2">
    <source>
        <dbReference type="EMBL" id="ALW85666.1"/>
    </source>
</evidence>
<keyword evidence="1" id="KW-0732">Signal</keyword>
<gene>
    <name evidence="2" type="ORF">AUC43_11550</name>
</gene>
<dbReference type="Proteomes" id="UP000059542">
    <property type="component" value="Chromosome"/>
</dbReference>
<dbReference type="EMBL" id="CP013909">
    <property type="protein sequence ID" value="ALW85666.1"/>
    <property type="molecule type" value="Genomic_DNA"/>
</dbReference>
<protein>
    <submittedName>
        <fullName evidence="2">Uncharacterized protein</fullName>
    </submittedName>
</protein>
<dbReference type="STRING" id="1411621.AUC43_11550"/>
<keyword evidence="3" id="KW-1185">Reference proteome</keyword>
<sequence>MIIVLALVWLLPSLARAQFNFAPGTYQLANGATGTASLRLVLAVGGSPTVVVGVKNGRERKFRSNEITPFTIDGHRFVQAANFRFRSGDDAGFQDPAFLEIVETGKVELFYYHYQVTMGPNFQAHVKLPVLRKPGTTTFFAYSPGRTPGFDSKLAPGTFVAALFPADPVLQRQFATNGISRAQLAAAVHAYNQGVRFTP</sequence>
<name>A0A0U4C3Q6_9BACT</name>
<organism evidence="2 3">
    <name type="scientific">Hymenobacter sedentarius</name>
    <dbReference type="NCBI Taxonomy" id="1411621"/>
    <lineage>
        <taxon>Bacteria</taxon>
        <taxon>Pseudomonadati</taxon>
        <taxon>Bacteroidota</taxon>
        <taxon>Cytophagia</taxon>
        <taxon>Cytophagales</taxon>
        <taxon>Hymenobacteraceae</taxon>
        <taxon>Hymenobacter</taxon>
    </lineage>
</organism>
<dbReference type="KEGG" id="hyg:AUC43_11550"/>
<proteinExistence type="predicted"/>
<evidence type="ECO:0000313" key="3">
    <source>
        <dbReference type="Proteomes" id="UP000059542"/>
    </source>
</evidence>